<proteinExistence type="predicted"/>
<keyword evidence="2" id="KW-1185">Reference proteome</keyword>
<evidence type="ECO:0000313" key="2">
    <source>
        <dbReference type="Proteomes" id="UP000035489"/>
    </source>
</evidence>
<dbReference type="EMBL" id="LCYG01000048">
    <property type="protein sequence ID" value="KLK91696.1"/>
    <property type="molecule type" value="Genomic_DNA"/>
</dbReference>
<name>A0A0H1RA00_9HYPH</name>
<evidence type="ECO:0000313" key="1">
    <source>
        <dbReference type="EMBL" id="KLK91696.1"/>
    </source>
</evidence>
<dbReference type="RefSeq" id="WP_047190542.1">
    <property type="nucleotide sequence ID" value="NZ_LCYG01000048.1"/>
</dbReference>
<dbReference type="PATRIC" id="fig|1225564.3.peg.4906"/>
<gene>
    <name evidence="1" type="ORF">AA309_18735</name>
</gene>
<reference evidence="1 2" key="1">
    <citation type="submission" date="2015-05" db="EMBL/GenBank/DDBJ databases">
        <title>Draft genome sequence of Microvirga vignae strain BR3299, a novel nitrogen fixing bacteria isolated from Brazil semi-aired region.</title>
        <authorList>
            <person name="Zilli J.E."/>
            <person name="Passos S.R."/>
            <person name="Leite J."/>
            <person name="Baldani J.I."/>
            <person name="Xavier G.R."/>
            <person name="Rumjaneck N.G."/>
            <person name="Simoes-Araujo J.L."/>
        </authorList>
    </citation>
    <scope>NUCLEOTIDE SEQUENCE [LARGE SCALE GENOMIC DNA]</scope>
    <source>
        <strain evidence="1 2">BR3299</strain>
    </source>
</reference>
<dbReference type="OrthoDB" id="9845867at2"/>
<accession>A0A0H1RA00</accession>
<protein>
    <submittedName>
        <fullName evidence="1">Uncharacterized protein</fullName>
    </submittedName>
</protein>
<organism evidence="1 2">
    <name type="scientific">Microvirga vignae</name>
    <dbReference type="NCBI Taxonomy" id="1225564"/>
    <lineage>
        <taxon>Bacteria</taxon>
        <taxon>Pseudomonadati</taxon>
        <taxon>Pseudomonadota</taxon>
        <taxon>Alphaproteobacteria</taxon>
        <taxon>Hyphomicrobiales</taxon>
        <taxon>Methylobacteriaceae</taxon>
        <taxon>Microvirga</taxon>
    </lineage>
</organism>
<comment type="caution">
    <text evidence="1">The sequence shown here is derived from an EMBL/GenBank/DDBJ whole genome shotgun (WGS) entry which is preliminary data.</text>
</comment>
<sequence>MFETGSPIVRPPQALQFNAHAITELSRILQPYVHRDQAQTAVEPATAAPVVEAPRVSSVEFNRVLWTAESMIASVMGLKTYEVSVFVNTGRYVF</sequence>
<dbReference type="AlphaFoldDB" id="A0A0H1RA00"/>
<dbReference type="Proteomes" id="UP000035489">
    <property type="component" value="Unassembled WGS sequence"/>
</dbReference>